<dbReference type="PANTHER" id="PTHR33064:SF37">
    <property type="entry name" value="RIBONUCLEASE H"/>
    <property type="match status" value="1"/>
</dbReference>
<keyword evidence="3" id="KW-0808">Transferase</keyword>
<dbReference type="PANTHER" id="PTHR33064">
    <property type="entry name" value="POL PROTEIN"/>
    <property type="match status" value="1"/>
</dbReference>
<feature type="region of interest" description="Disordered" evidence="1">
    <location>
        <begin position="13"/>
        <end position="34"/>
    </location>
</feature>
<dbReference type="InterPro" id="IPR051320">
    <property type="entry name" value="Viral_Replic_Matur_Polypro"/>
</dbReference>
<evidence type="ECO:0000256" key="1">
    <source>
        <dbReference type="SAM" id="MobiDB-lite"/>
    </source>
</evidence>
<protein>
    <submittedName>
        <fullName evidence="3">Reverse transcriptase</fullName>
    </submittedName>
</protein>
<dbReference type="OrthoDB" id="108449at2759"/>
<comment type="caution">
    <text evidence="3">The sequence shown here is derived from an EMBL/GenBank/DDBJ whole genome shotgun (WGS) entry which is preliminary data.</text>
</comment>
<keyword evidence="3" id="KW-0695">RNA-directed DNA polymerase</keyword>
<dbReference type="FunFam" id="3.10.20.370:FF:000001">
    <property type="entry name" value="Retrovirus-related Pol polyprotein from transposon 17.6-like protein"/>
    <property type="match status" value="1"/>
</dbReference>
<sequence>MYIYSDRYAGRNASESGIHKKKRRSQHKTLRKSRLGTETLHGVSAGQTQVPTVAVETLNVLTRACTGYQYEKRELENPPTDASELISLPVMSWKRFAKDLYDGRIEQLCILSKHKRMTSEAQKLRQLFSGSATESKDTLSAKTKKERFEEQICDSLKASPNYEIRREYRDVLPDEIPAELPQDKGIQHEIDLVPGTKYCVTRQWPLLREQVKAIDDFFESRRKAGQVRESKSPHSAPTFCVKKPQGGWCIVHAALGLRDGFYQILMRESDIPLTAVSTPSAPILAVADQDRPFHVMCDASDFAIGWALMQLDHEGRDRVVYYQSRQLKPAERNYPVHEKELLAVKYALAKFR</sequence>
<keyword evidence="4" id="KW-1185">Reference proteome</keyword>
<evidence type="ECO:0000259" key="2">
    <source>
        <dbReference type="Pfam" id="PF17919"/>
    </source>
</evidence>
<dbReference type="Gene3D" id="3.10.20.370">
    <property type="match status" value="1"/>
</dbReference>
<feature type="compositionally biased region" description="Basic residues" evidence="1">
    <location>
        <begin position="19"/>
        <end position="34"/>
    </location>
</feature>
<accession>A0A225UWC6</accession>
<dbReference type="Pfam" id="PF17919">
    <property type="entry name" value="RT_RNaseH_2"/>
    <property type="match status" value="1"/>
</dbReference>
<dbReference type="InterPro" id="IPR041577">
    <property type="entry name" value="RT_RNaseH_2"/>
</dbReference>
<feature type="non-terminal residue" evidence="3">
    <location>
        <position position="352"/>
    </location>
</feature>
<evidence type="ECO:0000313" key="4">
    <source>
        <dbReference type="Proteomes" id="UP000198211"/>
    </source>
</evidence>
<name>A0A225UWC6_9STRA</name>
<organism evidence="3 4">
    <name type="scientific">Phytophthora megakarya</name>
    <dbReference type="NCBI Taxonomy" id="4795"/>
    <lineage>
        <taxon>Eukaryota</taxon>
        <taxon>Sar</taxon>
        <taxon>Stramenopiles</taxon>
        <taxon>Oomycota</taxon>
        <taxon>Peronosporomycetes</taxon>
        <taxon>Peronosporales</taxon>
        <taxon>Peronosporaceae</taxon>
        <taxon>Phytophthora</taxon>
    </lineage>
</organism>
<reference evidence="4" key="1">
    <citation type="submission" date="2017-03" db="EMBL/GenBank/DDBJ databases">
        <title>Phytopthora megakarya and P. palmivora, two closely related causual agents of cacao black pod achieved similar genome size and gene model numbers by different mechanisms.</title>
        <authorList>
            <person name="Ali S."/>
            <person name="Shao J."/>
            <person name="Larry D.J."/>
            <person name="Kronmiller B."/>
            <person name="Shen D."/>
            <person name="Strem M.D."/>
            <person name="Melnick R.L."/>
            <person name="Guiltinan M.J."/>
            <person name="Tyler B.M."/>
            <person name="Meinhardt L.W."/>
            <person name="Bailey B.A."/>
        </authorList>
    </citation>
    <scope>NUCLEOTIDE SEQUENCE [LARGE SCALE GENOMIC DNA]</scope>
    <source>
        <strain evidence="4">zdho120</strain>
    </source>
</reference>
<dbReference type="AlphaFoldDB" id="A0A225UWC6"/>
<feature type="domain" description="Reverse transcriptase/retrotransposon-derived protein RNase H-like" evidence="2">
    <location>
        <begin position="280"/>
        <end position="352"/>
    </location>
</feature>
<evidence type="ECO:0000313" key="3">
    <source>
        <dbReference type="EMBL" id="OWY97252.1"/>
    </source>
</evidence>
<dbReference type="GO" id="GO:0003964">
    <property type="term" value="F:RNA-directed DNA polymerase activity"/>
    <property type="evidence" value="ECO:0007669"/>
    <property type="project" value="UniProtKB-KW"/>
</dbReference>
<dbReference type="InterPro" id="IPR043502">
    <property type="entry name" value="DNA/RNA_pol_sf"/>
</dbReference>
<gene>
    <name evidence="3" type="ORF">PHMEG_00032270</name>
</gene>
<dbReference type="SUPFAM" id="SSF56672">
    <property type="entry name" value="DNA/RNA polymerases"/>
    <property type="match status" value="1"/>
</dbReference>
<dbReference type="EMBL" id="NBNE01010681">
    <property type="protein sequence ID" value="OWY97252.1"/>
    <property type="molecule type" value="Genomic_DNA"/>
</dbReference>
<keyword evidence="3" id="KW-0548">Nucleotidyltransferase</keyword>
<proteinExistence type="predicted"/>
<dbReference type="Gene3D" id="3.10.10.10">
    <property type="entry name" value="HIV Type 1 Reverse Transcriptase, subunit A, domain 1"/>
    <property type="match status" value="1"/>
</dbReference>
<dbReference type="Proteomes" id="UP000198211">
    <property type="component" value="Unassembled WGS sequence"/>
</dbReference>